<dbReference type="AlphaFoldDB" id="A0A9P4JT08"/>
<organism evidence="2 3">
    <name type="scientific">Delitschia confertaspora ATCC 74209</name>
    <dbReference type="NCBI Taxonomy" id="1513339"/>
    <lineage>
        <taxon>Eukaryota</taxon>
        <taxon>Fungi</taxon>
        <taxon>Dikarya</taxon>
        <taxon>Ascomycota</taxon>
        <taxon>Pezizomycotina</taxon>
        <taxon>Dothideomycetes</taxon>
        <taxon>Pleosporomycetidae</taxon>
        <taxon>Pleosporales</taxon>
        <taxon>Delitschiaceae</taxon>
        <taxon>Delitschia</taxon>
    </lineage>
</organism>
<sequence length="112" mass="12532">MAEGRRHVKVSPTEPIDDDERLENKDLDADAEKDAVLAGLNDSICSRFLDCVAELLSRSKGRQHVVATALREIDDCVEIQVARDSGYGSFSKSSDKKKYFRKLVVHLPFATH</sequence>
<protein>
    <submittedName>
        <fullName evidence="2">Uncharacterized protein</fullName>
    </submittedName>
</protein>
<dbReference type="OrthoDB" id="437457at2759"/>
<evidence type="ECO:0000256" key="1">
    <source>
        <dbReference type="SAM" id="MobiDB-lite"/>
    </source>
</evidence>
<name>A0A9P4JT08_9PLEO</name>
<feature type="region of interest" description="Disordered" evidence="1">
    <location>
        <begin position="1"/>
        <end position="25"/>
    </location>
</feature>
<comment type="caution">
    <text evidence="2">The sequence shown here is derived from an EMBL/GenBank/DDBJ whole genome shotgun (WGS) entry which is preliminary data.</text>
</comment>
<evidence type="ECO:0000313" key="2">
    <source>
        <dbReference type="EMBL" id="KAF2204610.1"/>
    </source>
</evidence>
<keyword evidence="3" id="KW-1185">Reference proteome</keyword>
<gene>
    <name evidence="2" type="ORF">GQ43DRAFT_428801</name>
</gene>
<accession>A0A9P4JT08</accession>
<evidence type="ECO:0000313" key="3">
    <source>
        <dbReference type="Proteomes" id="UP000799536"/>
    </source>
</evidence>
<dbReference type="EMBL" id="ML993872">
    <property type="protein sequence ID" value="KAF2204610.1"/>
    <property type="molecule type" value="Genomic_DNA"/>
</dbReference>
<dbReference type="Proteomes" id="UP000799536">
    <property type="component" value="Unassembled WGS sequence"/>
</dbReference>
<proteinExistence type="predicted"/>
<reference evidence="2" key="1">
    <citation type="journal article" date="2020" name="Stud. Mycol.">
        <title>101 Dothideomycetes genomes: a test case for predicting lifestyles and emergence of pathogens.</title>
        <authorList>
            <person name="Haridas S."/>
            <person name="Albert R."/>
            <person name="Binder M."/>
            <person name="Bloem J."/>
            <person name="Labutti K."/>
            <person name="Salamov A."/>
            <person name="Andreopoulos B."/>
            <person name="Baker S."/>
            <person name="Barry K."/>
            <person name="Bills G."/>
            <person name="Bluhm B."/>
            <person name="Cannon C."/>
            <person name="Castanera R."/>
            <person name="Culley D."/>
            <person name="Daum C."/>
            <person name="Ezra D."/>
            <person name="Gonzalez J."/>
            <person name="Henrissat B."/>
            <person name="Kuo A."/>
            <person name="Liang C."/>
            <person name="Lipzen A."/>
            <person name="Lutzoni F."/>
            <person name="Magnuson J."/>
            <person name="Mondo S."/>
            <person name="Nolan M."/>
            <person name="Ohm R."/>
            <person name="Pangilinan J."/>
            <person name="Park H.-J."/>
            <person name="Ramirez L."/>
            <person name="Alfaro M."/>
            <person name="Sun H."/>
            <person name="Tritt A."/>
            <person name="Yoshinaga Y."/>
            <person name="Zwiers L.-H."/>
            <person name="Turgeon B."/>
            <person name="Goodwin S."/>
            <person name="Spatafora J."/>
            <person name="Crous P."/>
            <person name="Grigoriev I."/>
        </authorList>
    </citation>
    <scope>NUCLEOTIDE SEQUENCE</scope>
    <source>
        <strain evidence="2">ATCC 74209</strain>
    </source>
</reference>